<gene>
    <name evidence="2" type="ORF">KZ820_11595</name>
</gene>
<feature type="transmembrane region" description="Helical" evidence="1">
    <location>
        <begin position="49"/>
        <end position="69"/>
    </location>
</feature>
<proteinExistence type="predicted"/>
<sequence>MARETDRRPAPATMTGLVRRTTIELGPLRITREVALTTLPALTRPRRRLWPALLAAAAATSVGGLAVAATKLPPRATYSVSVPVPDRVVAAPPRATPVARAVDRASPAPTAKAPVVAATVVEMPSEGASSRAAAVTAALRSGEMTEWQQPGGAYGFVVAGAAEPDGARTCRALSVLTRGDGGDRVEQLRACLPEDGAAG</sequence>
<keyword evidence="1" id="KW-0472">Membrane</keyword>
<dbReference type="RefSeq" id="WP_219748765.1">
    <property type="nucleotide sequence ID" value="NZ_JAHXZN010000003.1"/>
</dbReference>
<evidence type="ECO:0000313" key="2">
    <source>
        <dbReference type="EMBL" id="MBW6531378.1"/>
    </source>
</evidence>
<reference evidence="2 3" key="1">
    <citation type="submission" date="2021-07" db="EMBL/GenBank/DDBJ databases">
        <title>Sphingomonas sp.</title>
        <authorList>
            <person name="Feng G."/>
            <person name="Li J."/>
            <person name="Pan M."/>
        </authorList>
    </citation>
    <scope>NUCLEOTIDE SEQUENCE [LARGE SCALE GENOMIC DNA]</scope>
    <source>
        <strain evidence="2 3">RRHST34</strain>
    </source>
</reference>
<evidence type="ECO:0000256" key="1">
    <source>
        <dbReference type="SAM" id="Phobius"/>
    </source>
</evidence>
<evidence type="ECO:0008006" key="4">
    <source>
        <dbReference type="Google" id="ProtNLM"/>
    </source>
</evidence>
<dbReference type="EMBL" id="JAHXZN010000003">
    <property type="protein sequence ID" value="MBW6531378.1"/>
    <property type="molecule type" value="Genomic_DNA"/>
</dbReference>
<dbReference type="Proteomes" id="UP000759103">
    <property type="component" value="Unassembled WGS sequence"/>
</dbReference>
<accession>A0ABS7BP43</accession>
<organism evidence="2 3">
    <name type="scientific">Sphingomonas citri</name>
    <dbReference type="NCBI Taxonomy" id="2862499"/>
    <lineage>
        <taxon>Bacteria</taxon>
        <taxon>Pseudomonadati</taxon>
        <taxon>Pseudomonadota</taxon>
        <taxon>Alphaproteobacteria</taxon>
        <taxon>Sphingomonadales</taxon>
        <taxon>Sphingomonadaceae</taxon>
        <taxon>Sphingomonas</taxon>
    </lineage>
</organism>
<comment type="caution">
    <text evidence="2">The sequence shown here is derived from an EMBL/GenBank/DDBJ whole genome shotgun (WGS) entry which is preliminary data.</text>
</comment>
<keyword evidence="1" id="KW-1133">Transmembrane helix</keyword>
<name>A0ABS7BP43_9SPHN</name>
<keyword evidence="1" id="KW-0812">Transmembrane</keyword>
<evidence type="ECO:0000313" key="3">
    <source>
        <dbReference type="Proteomes" id="UP000759103"/>
    </source>
</evidence>
<keyword evidence="3" id="KW-1185">Reference proteome</keyword>
<protein>
    <recommendedName>
        <fullName evidence="4">SPOR domain-containing protein</fullName>
    </recommendedName>
</protein>